<dbReference type="GO" id="GO:0016042">
    <property type="term" value="P:lipid catabolic process"/>
    <property type="evidence" value="ECO:0007669"/>
    <property type="project" value="UniProtKB-KW"/>
</dbReference>
<gene>
    <name evidence="9" type="ORF">B0H99_1047</name>
</gene>
<comment type="similarity">
    <text evidence="2">Belongs to the phospholipase D family.</text>
</comment>
<dbReference type="GO" id="GO:0004630">
    <property type="term" value="F:phospholipase D activity"/>
    <property type="evidence" value="ECO:0007669"/>
    <property type="project" value="UniProtKB-EC"/>
</dbReference>
<dbReference type="EC" id="3.1.4.4" evidence="3"/>
<name>A0A2P8H2V7_9BACL</name>
<evidence type="ECO:0000256" key="6">
    <source>
        <dbReference type="ARBA" id="ARBA00023098"/>
    </source>
</evidence>
<keyword evidence="7" id="KW-1133">Transmembrane helix</keyword>
<keyword evidence="10" id="KW-1185">Reference proteome</keyword>
<evidence type="ECO:0000313" key="10">
    <source>
        <dbReference type="Proteomes" id="UP000242682"/>
    </source>
</evidence>
<feature type="domain" description="Phospholipase D-like" evidence="8">
    <location>
        <begin position="303"/>
        <end position="444"/>
    </location>
</feature>
<evidence type="ECO:0000256" key="1">
    <source>
        <dbReference type="ARBA" id="ARBA00000798"/>
    </source>
</evidence>
<keyword evidence="4" id="KW-0378">Hydrolase</keyword>
<keyword evidence="7" id="KW-0472">Membrane</keyword>
<dbReference type="Proteomes" id="UP000242682">
    <property type="component" value="Unassembled WGS sequence"/>
</dbReference>
<dbReference type="OrthoDB" id="92272at2"/>
<keyword evidence="6" id="KW-0443">Lipid metabolism</keyword>
<dbReference type="InterPro" id="IPR051406">
    <property type="entry name" value="PLD_domain"/>
</dbReference>
<dbReference type="RefSeq" id="WP_106532774.1">
    <property type="nucleotide sequence ID" value="NZ_PYAT01000004.1"/>
</dbReference>
<dbReference type="EMBL" id="PYAT01000004">
    <property type="protein sequence ID" value="PSL40546.1"/>
    <property type="molecule type" value="Genomic_DNA"/>
</dbReference>
<dbReference type="Pfam" id="PF13091">
    <property type="entry name" value="PLDc_2"/>
    <property type="match status" value="1"/>
</dbReference>
<proteinExistence type="inferred from homology"/>
<dbReference type="AlphaFoldDB" id="A0A2P8H2V7"/>
<keyword evidence="7" id="KW-0812">Transmembrane</keyword>
<comment type="catalytic activity">
    <reaction evidence="1">
        <text>a 1,2-diacyl-sn-glycero-3-phosphocholine + H2O = a 1,2-diacyl-sn-glycero-3-phosphate + choline + H(+)</text>
        <dbReference type="Rhea" id="RHEA:14445"/>
        <dbReference type="ChEBI" id="CHEBI:15354"/>
        <dbReference type="ChEBI" id="CHEBI:15377"/>
        <dbReference type="ChEBI" id="CHEBI:15378"/>
        <dbReference type="ChEBI" id="CHEBI:57643"/>
        <dbReference type="ChEBI" id="CHEBI:58608"/>
        <dbReference type="EC" id="3.1.4.4"/>
    </reaction>
</comment>
<evidence type="ECO:0000313" key="9">
    <source>
        <dbReference type="EMBL" id="PSL40546.1"/>
    </source>
</evidence>
<evidence type="ECO:0000256" key="4">
    <source>
        <dbReference type="ARBA" id="ARBA00022801"/>
    </source>
</evidence>
<evidence type="ECO:0000256" key="3">
    <source>
        <dbReference type="ARBA" id="ARBA00012027"/>
    </source>
</evidence>
<dbReference type="Gene3D" id="3.30.870.10">
    <property type="entry name" value="Endonuclease Chain A"/>
    <property type="match status" value="2"/>
</dbReference>
<sequence>MNRKKWSRKKQALVGLTAVFILLYVGVMLWHTYKPLPEGVSYEGELHNVETVDMFYDLSFAQDKKGTNAEHELQIFEEINQVIDQAEDFIVLDFFLFDNYNDQKIDFPKVAGSLTEHLLVKKEKDPDLPIFFITDPVNNGYGSYESKLIDSLKEAGVEVVYTDLTVLRDSVPIYSGLYRIFFQWFDFGEEGWIANGMSSEAPKMKMSSYANLMNVKANHRKAVITEKEAIVSSANPHDASGFHGNMAFKVSGPVLNDMLESEEAVSKLSGGPDLPRIKAQEQDGPYQAQYITEKKIHDALLKDISATQKGDLIWLGMFFISETEVLNALTDAADRGVAVQMILDPNENSFGNKKTGLPNRPAVNGMLREAGDNLKVRWYNAFIGQFHTKTIMIQTDKETIISAGAANYTERALDDYNLESNIRIIAPNDSDLAEEMDTYFTRLWNNEDALYTLDTGEYQSSFSFFQRSVYGFQKLFKLTTY</sequence>
<reference evidence="9 10" key="1">
    <citation type="submission" date="2018-03" db="EMBL/GenBank/DDBJ databases">
        <title>Genomic Encyclopedia of Type Strains, Phase III (KMG-III): the genomes of soil and plant-associated and newly described type strains.</title>
        <authorList>
            <person name="Whitman W."/>
        </authorList>
    </citation>
    <scope>NUCLEOTIDE SEQUENCE [LARGE SCALE GENOMIC DNA]</scope>
    <source>
        <strain evidence="9 10">CGMCC 1.12259</strain>
    </source>
</reference>
<dbReference type="InterPro" id="IPR025202">
    <property type="entry name" value="PLD-like_dom"/>
</dbReference>
<feature type="transmembrane region" description="Helical" evidence="7">
    <location>
        <begin position="12"/>
        <end position="33"/>
    </location>
</feature>
<keyword evidence="5" id="KW-0442">Lipid degradation</keyword>
<dbReference type="SUPFAM" id="SSF56024">
    <property type="entry name" value="Phospholipase D/nuclease"/>
    <property type="match status" value="2"/>
</dbReference>
<accession>A0A2P8H2V7</accession>
<evidence type="ECO:0000256" key="2">
    <source>
        <dbReference type="ARBA" id="ARBA00008664"/>
    </source>
</evidence>
<evidence type="ECO:0000256" key="7">
    <source>
        <dbReference type="SAM" id="Phobius"/>
    </source>
</evidence>
<evidence type="ECO:0000259" key="8">
    <source>
        <dbReference type="Pfam" id="PF13091"/>
    </source>
</evidence>
<dbReference type="PANTHER" id="PTHR43856">
    <property type="entry name" value="CARDIOLIPIN HYDROLASE"/>
    <property type="match status" value="1"/>
</dbReference>
<protein>
    <recommendedName>
        <fullName evidence="3">phospholipase D</fullName>
        <ecNumber evidence="3">3.1.4.4</ecNumber>
    </recommendedName>
</protein>
<dbReference type="CDD" id="cd09129">
    <property type="entry name" value="PLDc_unchar2_1"/>
    <property type="match status" value="1"/>
</dbReference>
<dbReference type="GO" id="GO:0016891">
    <property type="term" value="F:RNA endonuclease activity producing 5'-phosphomonoesters, hydrolytic mechanism"/>
    <property type="evidence" value="ECO:0007669"/>
    <property type="project" value="TreeGrafter"/>
</dbReference>
<comment type="caution">
    <text evidence="9">The sequence shown here is derived from an EMBL/GenBank/DDBJ whole genome shotgun (WGS) entry which is preliminary data.</text>
</comment>
<evidence type="ECO:0000256" key="5">
    <source>
        <dbReference type="ARBA" id="ARBA00022963"/>
    </source>
</evidence>
<dbReference type="PANTHER" id="PTHR43856:SF1">
    <property type="entry name" value="MITOCHONDRIAL CARDIOLIPIN HYDROLASE"/>
    <property type="match status" value="1"/>
</dbReference>
<organism evidence="9 10">
    <name type="scientific">Planomicrobium soli</name>
    <dbReference type="NCBI Taxonomy" id="1176648"/>
    <lineage>
        <taxon>Bacteria</taxon>
        <taxon>Bacillati</taxon>
        <taxon>Bacillota</taxon>
        <taxon>Bacilli</taxon>
        <taxon>Bacillales</taxon>
        <taxon>Caryophanaceae</taxon>
        <taxon>Planomicrobium</taxon>
    </lineage>
</organism>